<dbReference type="Proteomes" id="UP000054740">
    <property type="component" value="Unassembled WGS sequence"/>
</dbReference>
<keyword evidence="3" id="KW-1185">Reference proteome</keyword>
<evidence type="ECO:0000259" key="1">
    <source>
        <dbReference type="Pfam" id="PF23741"/>
    </source>
</evidence>
<dbReference type="RefSeq" id="WP_053571515.1">
    <property type="nucleotide sequence ID" value="NZ_FCNY02000006.1"/>
</dbReference>
<reference evidence="3" key="1">
    <citation type="submission" date="2016-01" db="EMBL/GenBank/DDBJ databases">
        <authorList>
            <person name="Peeters C."/>
        </authorList>
    </citation>
    <scope>NUCLEOTIDE SEQUENCE [LARGE SCALE GENOMIC DNA]</scope>
</reference>
<evidence type="ECO:0000313" key="2">
    <source>
        <dbReference type="EMBL" id="SAL38114.1"/>
    </source>
</evidence>
<accession>A0A158H164</accession>
<dbReference type="Pfam" id="PF23741">
    <property type="entry name" value="DUF7164"/>
    <property type="match status" value="1"/>
</dbReference>
<evidence type="ECO:0000313" key="3">
    <source>
        <dbReference type="Proteomes" id="UP000054740"/>
    </source>
</evidence>
<dbReference type="AlphaFoldDB" id="A0A158H164"/>
<dbReference type="EMBL" id="FCNY02000006">
    <property type="protein sequence ID" value="SAL38114.1"/>
    <property type="molecule type" value="Genomic_DNA"/>
</dbReference>
<organism evidence="2 3">
    <name type="scientific">Caballeronia cordobensis</name>
    <name type="common">Burkholderia cordobensis</name>
    <dbReference type="NCBI Taxonomy" id="1353886"/>
    <lineage>
        <taxon>Bacteria</taxon>
        <taxon>Pseudomonadati</taxon>
        <taxon>Pseudomonadota</taxon>
        <taxon>Betaproteobacteria</taxon>
        <taxon>Burkholderiales</taxon>
        <taxon>Burkholderiaceae</taxon>
        <taxon>Caballeronia</taxon>
    </lineage>
</organism>
<feature type="domain" description="DUF7164" evidence="1">
    <location>
        <begin position="77"/>
        <end position="268"/>
    </location>
</feature>
<proteinExistence type="predicted"/>
<gene>
    <name evidence="2" type="ORF">AWB70_02785</name>
</gene>
<name>A0A158H164_CABCO</name>
<sequence>MPVSSKTLGVMIYVDNHPSMLQEFEWIYKSWIHSGNWTTSDLIVVHHPAIAHALPLHEEGIVGVPCLPFATPGSAFEGYHFMNSIGCLSGPHIDEIALRYPYLLRTDADVFLTKHLVDFRPSYPVHGRGHYHHSADFRETMVDFCRRHGVPHHNHFGCGHSLLARAHLVVHLLRRQIHWCEVLLREFGHDPANWGTWPGWFRGVSSMYAAEIAAQEAGNDFIWLGRERILDVESFCQEKIDNLVFHIHAVHTDDFFSKSEYRKGAYDSADVDALDPSFINQYCHWLAAVSVDEVKRRAGYPH</sequence>
<dbReference type="InterPro" id="IPR055588">
    <property type="entry name" value="DUF7164"/>
</dbReference>
<protein>
    <recommendedName>
        <fullName evidence="1">DUF7164 domain-containing protein</fullName>
    </recommendedName>
</protein>